<keyword evidence="4" id="KW-0001">2Fe-2S</keyword>
<dbReference type="CDD" id="cd06218">
    <property type="entry name" value="DHOD_e_trans"/>
    <property type="match status" value="1"/>
</dbReference>
<dbReference type="SUPFAM" id="SSF63380">
    <property type="entry name" value="Riboflavin synthase domain-like"/>
    <property type="match status" value="1"/>
</dbReference>
<dbReference type="InterPro" id="IPR001433">
    <property type="entry name" value="OxRdtase_FAD/NAD-bd"/>
</dbReference>
<gene>
    <name evidence="12" type="ORF">METZ01_LOCUS144361</name>
</gene>
<dbReference type="GO" id="GO:0051537">
    <property type="term" value="F:2 iron, 2 sulfur cluster binding"/>
    <property type="evidence" value="ECO:0007669"/>
    <property type="project" value="UniProtKB-KW"/>
</dbReference>
<evidence type="ECO:0000256" key="8">
    <source>
        <dbReference type="ARBA" id="ARBA00023004"/>
    </source>
</evidence>
<accession>A0A381ZRU2</accession>
<dbReference type="InterPro" id="IPR017927">
    <property type="entry name" value="FAD-bd_FR_type"/>
</dbReference>
<reference evidence="12" key="1">
    <citation type="submission" date="2018-05" db="EMBL/GenBank/DDBJ databases">
        <authorList>
            <person name="Lanie J.A."/>
            <person name="Ng W.-L."/>
            <person name="Kazmierczak K.M."/>
            <person name="Andrzejewski T.M."/>
            <person name="Davidsen T.M."/>
            <person name="Wayne K.J."/>
            <person name="Tettelin H."/>
            <person name="Glass J.I."/>
            <person name="Rusch D."/>
            <person name="Podicherti R."/>
            <person name="Tsui H.-C.T."/>
            <person name="Winkler M.E."/>
        </authorList>
    </citation>
    <scope>NUCLEOTIDE SEQUENCE</scope>
</reference>
<dbReference type="Gene3D" id="3.40.50.80">
    <property type="entry name" value="Nucleotide-binding domain of ferredoxin-NADP reductase (FNR) module"/>
    <property type="match status" value="1"/>
</dbReference>
<evidence type="ECO:0000256" key="3">
    <source>
        <dbReference type="ARBA" id="ARBA00022630"/>
    </source>
</evidence>
<dbReference type="SUPFAM" id="SSF52343">
    <property type="entry name" value="Ferredoxin reductase-like, C-terminal NADP-linked domain"/>
    <property type="match status" value="1"/>
</dbReference>
<dbReference type="InterPro" id="IPR037117">
    <property type="entry name" value="Dihydroorotate_DH_ele_sf"/>
</dbReference>
<comment type="cofactor">
    <cofactor evidence="10">
        <name>[2Fe-2S] cluster</name>
        <dbReference type="ChEBI" id="CHEBI:190135"/>
    </cofactor>
</comment>
<dbReference type="EMBL" id="UINC01022259">
    <property type="protein sequence ID" value="SVA91507.1"/>
    <property type="molecule type" value="Genomic_DNA"/>
</dbReference>
<dbReference type="GO" id="GO:0046872">
    <property type="term" value="F:metal ion binding"/>
    <property type="evidence" value="ECO:0007669"/>
    <property type="project" value="UniProtKB-KW"/>
</dbReference>
<keyword evidence="6" id="KW-0274">FAD</keyword>
<dbReference type="InterPro" id="IPR012165">
    <property type="entry name" value="Cyt_c3_hydrogenase_gsu"/>
</dbReference>
<dbReference type="Pfam" id="PF00175">
    <property type="entry name" value="NAD_binding_1"/>
    <property type="match status" value="1"/>
</dbReference>
<dbReference type="PANTHER" id="PTHR43513:SF3">
    <property type="entry name" value="DIHYDROOROTATE DEHYDROGENASE B (NAD(+)), ELECTRON TRANSFER SUBUNIT-RELATED"/>
    <property type="match status" value="1"/>
</dbReference>
<dbReference type="AlphaFoldDB" id="A0A381ZRU2"/>
<dbReference type="InterPro" id="IPR039261">
    <property type="entry name" value="FNR_nucleotide-bd"/>
</dbReference>
<dbReference type="Gene3D" id="2.10.240.10">
    <property type="entry name" value="Dihydroorotate dehydrogenase, electron transfer subunit"/>
    <property type="match status" value="1"/>
</dbReference>
<evidence type="ECO:0000256" key="6">
    <source>
        <dbReference type="ARBA" id="ARBA00022827"/>
    </source>
</evidence>
<evidence type="ECO:0000256" key="1">
    <source>
        <dbReference type="ARBA" id="ARBA00006422"/>
    </source>
</evidence>
<evidence type="ECO:0000256" key="9">
    <source>
        <dbReference type="ARBA" id="ARBA00023014"/>
    </source>
</evidence>
<evidence type="ECO:0000256" key="7">
    <source>
        <dbReference type="ARBA" id="ARBA00022982"/>
    </source>
</evidence>
<keyword evidence="8" id="KW-0408">Iron</keyword>
<dbReference type="Gene3D" id="2.40.30.10">
    <property type="entry name" value="Translation factors"/>
    <property type="match status" value="1"/>
</dbReference>
<evidence type="ECO:0000313" key="12">
    <source>
        <dbReference type="EMBL" id="SVA91507.1"/>
    </source>
</evidence>
<protein>
    <recommendedName>
        <fullName evidence="11">FAD-binding FR-type domain-containing protein</fullName>
    </recommendedName>
</protein>
<evidence type="ECO:0000256" key="2">
    <source>
        <dbReference type="ARBA" id="ARBA00022448"/>
    </source>
</evidence>
<keyword evidence="7" id="KW-0249">Electron transport</keyword>
<comment type="similarity">
    <text evidence="1">Belongs to the PyrK family.</text>
</comment>
<keyword evidence="2" id="KW-0813">Transport</keyword>
<feature type="domain" description="FAD-binding FR-type" evidence="11">
    <location>
        <begin position="2"/>
        <end position="106"/>
    </location>
</feature>
<dbReference type="GO" id="GO:0050660">
    <property type="term" value="F:flavin adenine dinucleotide binding"/>
    <property type="evidence" value="ECO:0007669"/>
    <property type="project" value="InterPro"/>
</dbReference>
<keyword evidence="5" id="KW-0479">Metal-binding</keyword>
<keyword evidence="3" id="KW-0285">Flavoprotein</keyword>
<dbReference type="InterPro" id="IPR017938">
    <property type="entry name" value="Riboflavin_synthase-like_b-brl"/>
</dbReference>
<dbReference type="PROSITE" id="PS51384">
    <property type="entry name" value="FAD_FR"/>
    <property type="match status" value="1"/>
</dbReference>
<evidence type="ECO:0000256" key="5">
    <source>
        <dbReference type="ARBA" id="ARBA00022723"/>
    </source>
</evidence>
<evidence type="ECO:0000256" key="4">
    <source>
        <dbReference type="ARBA" id="ARBA00022714"/>
    </source>
</evidence>
<evidence type="ECO:0000259" key="11">
    <source>
        <dbReference type="PROSITE" id="PS51384"/>
    </source>
</evidence>
<dbReference type="InterPro" id="IPR050353">
    <property type="entry name" value="PyrK_electron_transfer"/>
</dbReference>
<dbReference type="PRINTS" id="PR00409">
    <property type="entry name" value="PHDIOXRDTASE"/>
</dbReference>
<keyword evidence="9" id="KW-0411">Iron-sulfur</keyword>
<dbReference type="GO" id="GO:0016491">
    <property type="term" value="F:oxidoreductase activity"/>
    <property type="evidence" value="ECO:0007669"/>
    <property type="project" value="InterPro"/>
</dbReference>
<dbReference type="Pfam" id="PF10418">
    <property type="entry name" value="DHODB_Fe-S_bind"/>
    <property type="match status" value="1"/>
</dbReference>
<organism evidence="12">
    <name type="scientific">marine metagenome</name>
    <dbReference type="NCBI Taxonomy" id="408172"/>
    <lineage>
        <taxon>unclassified sequences</taxon>
        <taxon>metagenomes</taxon>
        <taxon>ecological metagenomes</taxon>
    </lineage>
</organism>
<dbReference type="PANTHER" id="PTHR43513">
    <property type="entry name" value="DIHYDROOROTATE DEHYDROGENASE B (NAD(+)), ELECTRON TRANSFER SUBUNIT"/>
    <property type="match status" value="1"/>
</dbReference>
<sequence length="272" mass="29632">MVMELEARVESNVRLSDDYNVVTLEAPSIAANADPGQFVMVKVSDSQEPLLRRPFSIFEISRNSTGAPIGFSLLNKRIGIVTQQIFDLTDTKQVSILGPLGRPFTVINKPTQAWLVAGGVGLAPFAMLSEKLRRQGVAVTLFYGARSATELFCMNIFEQLGVSVVTATEDGSLGMQGVITIALNERLQKIGTNESLMIYACGPTLMMQAVTNLATEYHLPIEVSLEQVMGCGLGGCYSCVVRIRDEQGQEHYTRSCLNGPVLPGERIVWEAL</sequence>
<proteinExistence type="inferred from homology"/>
<dbReference type="GO" id="GO:0006221">
    <property type="term" value="P:pyrimidine nucleotide biosynthetic process"/>
    <property type="evidence" value="ECO:0007669"/>
    <property type="project" value="InterPro"/>
</dbReference>
<name>A0A381ZRU2_9ZZZZ</name>
<dbReference type="PIRSF" id="PIRSF006816">
    <property type="entry name" value="Cyc3_hyd_g"/>
    <property type="match status" value="1"/>
</dbReference>
<evidence type="ECO:0000256" key="10">
    <source>
        <dbReference type="ARBA" id="ARBA00034078"/>
    </source>
</evidence>
<dbReference type="InterPro" id="IPR019480">
    <property type="entry name" value="Dihydroorotate_DH_Fe-S-bd"/>
</dbReference>